<keyword evidence="1" id="KW-0406">Ion transport</keyword>
<keyword evidence="1" id="KW-0407">Ion channel</keyword>
<dbReference type="PANTHER" id="PTHR30221">
    <property type="entry name" value="SMALL-CONDUCTANCE MECHANOSENSITIVE CHANNEL"/>
    <property type="match status" value="1"/>
</dbReference>
<comment type="function">
    <text evidence="1">Mechanosensitive channel that participates in the regulation of osmotic pressure changes within the cell, opening in response to stretch forces in the membrane lipid bilayer, without the need for other proteins. Contributes to normal resistance to hypoosmotic shock. Forms an ion channel of 1.0 nanosiemens conductance with a slight preference for anions.</text>
</comment>
<feature type="region of interest" description="Disordered" evidence="2">
    <location>
        <begin position="222"/>
        <end position="243"/>
    </location>
</feature>
<keyword evidence="1" id="KW-1133">Transmembrane helix</keyword>
<keyword evidence="1" id="KW-0997">Cell inner membrane</keyword>
<sequence>MDTLNIERSLEPARAMLAQIVAFLPRLLGAVLIVAVGWLLAKAARFAIERALRAVNFHVLTERAGLDNFLRQGGSRADTTALIAWLVYWLVILAAVMVAANSMGFTYLSELLLRVLRFVPNIFVALIVLSFGSYFARFVGDTTASYLRGMKVQDAAMLGRVAQYGVMLFVILVALDQISIGGNIVLYTFLIVLGGVVLALALAFGLGGRNWAAERLERWWPSPSRRGESSEVGDRRPPPYDRL</sequence>
<comment type="subcellular location">
    <subcellularLocation>
        <location evidence="1">Cell inner membrane</location>
        <topology evidence="1">Multi-pass membrane protein</topology>
    </subcellularLocation>
</comment>
<keyword evidence="1" id="KW-0472">Membrane</keyword>
<feature type="transmembrane region" description="Helical" evidence="1">
    <location>
        <begin position="120"/>
        <end position="140"/>
    </location>
</feature>
<keyword evidence="1" id="KW-0812">Transmembrane</keyword>
<dbReference type="GO" id="GO:0008381">
    <property type="term" value="F:mechanosensitive monoatomic ion channel activity"/>
    <property type="evidence" value="ECO:0007669"/>
    <property type="project" value="InterPro"/>
</dbReference>
<evidence type="ECO:0000313" key="4">
    <source>
        <dbReference type="Proteomes" id="UP000613011"/>
    </source>
</evidence>
<dbReference type="InterPro" id="IPR008910">
    <property type="entry name" value="MSC_TM_helix"/>
</dbReference>
<comment type="caution">
    <text evidence="1">Lacks conserved residue(s) required for the propagation of feature annotation.</text>
</comment>
<evidence type="ECO:0000256" key="2">
    <source>
        <dbReference type="SAM" id="MobiDB-lite"/>
    </source>
</evidence>
<dbReference type="GO" id="GO:0005886">
    <property type="term" value="C:plasma membrane"/>
    <property type="evidence" value="ECO:0007669"/>
    <property type="project" value="UniProtKB-SubCell"/>
</dbReference>
<keyword evidence="1" id="KW-0813">Transport</keyword>
<name>A0A936ZUU3_9BURK</name>
<dbReference type="Proteomes" id="UP000613011">
    <property type="component" value="Unassembled WGS sequence"/>
</dbReference>
<feature type="compositionally biased region" description="Basic and acidic residues" evidence="2">
    <location>
        <begin position="225"/>
        <end position="243"/>
    </location>
</feature>
<dbReference type="AlphaFoldDB" id="A0A936ZUU3"/>
<comment type="similarity">
    <text evidence="1">Belongs to the MscS (TC 1.A.23) family.</text>
</comment>
<proteinExistence type="inferred from homology"/>
<keyword evidence="4" id="KW-1185">Reference proteome</keyword>
<feature type="transmembrane region" description="Helical" evidence="1">
    <location>
        <begin position="184"/>
        <end position="206"/>
    </location>
</feature>
<gene>
    <name evidence="3" type="ORF">JI739_11585</name>
</gene>
<feature type="transmembrane region" description="Helical" evidence="1">
    <location>
        <begin position="20"/>
        <end position="41"/>
    </location>
</feature>
<evidence type="ECO:0000313" key="3">
    <source>
        <dbReference type="EMBL" id="MBL0420989.1"/>
    </source>
</evidence>
<keyword evidence="1" id="KW-1003">Cell membrane</keyword>
<dbReference type="Pfam" id="PF05552">
    <property type="entry name" value="MS_channel_1st_1"/>
    <property type="match status" value="2"/>
</dbReference>
<reference evidence="3" key="1">
    <citation type="submission" date="2021-01" db="EMBL/GenBank/DDBJ databases">
        <title>Ramlibacter sp. strain AW1 16S ribosomal RNA gene Genome sequencing and assembly.</title>
        <authorList>
            <person name="Kang M."/>
        </authorList>
    </citation>
    <scope>NUCLEOTIDE SEQUENCE</scope>
    <source>
        <strain evidence="3">AW1</strain>
    </source>
</reference>
<evidence type="ECO:0000256" key="1">
    <source>
        <dbReference type="RuleBase" id="RU369025"/>
    </source>
</evidence>
<feature type="transmembrane region" description="Helical" evidence="1">
    <location>
        <begin position="161"/>
        <end position="178"/>
    </location>
</feature>
<organism evidence="3 4">
    <name type="scientific">Ramlibacter aurantiacus</name>
    <dbReference type="NCBI Taxonomy" id="2801330"/>
    <lineage>
        <taxon>Bacteria</taxon>
        <taxon>Pseudomonadati</taxon>
        <taxon>Pseudomonadota</taxon>
        <taxon>Betaproteobacteria</taxon>
        <taxon>Burkholderiales</taxon>
        <taxon>Comamonadaceae</taxon>
        <taxon>Ramlibacter</taxon>
    </lineage>
</organism>
<dbReference type="PANTHER" id="PTHR30221:SF1">
    <property type="entry name" value="SMALL-CONDUCTANCE MECHANOSENSITIVE CHANNEL"/>
    <property type="match status" value="1"/>
</dbReference>
<protein>
    <recommendedName>
        <fullName evidence="1">Small-conductance mechanosensitive channel</fullName>
    </recommendedName>
</protein>
<feature type="transmembrane region" description="Helical" evidence="1">
    <location>
        <begin position="81"/>
        <end position="100"/>
    </location>
</feature>
<dbReference type="Gene3D" id="1.10.287.1260">
    <property type="match status" value="2"/>
</dbReference>
<dbReference type="EMBL" id="JAEQNA010000003">
    <property type="protein sequence ID" value="MBL0420989.1"/>
    <property type="molecule type" value="Genomic_DNA"/>
</dbReference>
<accession>A0A936ZUU3</accession>
<dbReference type="InterPro" id="IPR045275">
    <property type="entry name" value="MscS_archaea/bacteria_type"/>
</dbReference>
<comment type="caution">
    <text evidence="3">The sequence shown here is derived from an EMBL/GenBank/DDBJ whole genome shotgun (WGS) entry which is preliminary data.</text>
</comment>
<dbReference type="RefSeq" id="WP_201684050.1">
    <property type="nucleotide sequence ID" value="NZ_JAEQNA010000003.1"/>
</dbReference>
<comment type="subunit">
    <text evidence="1">Homoheptamer.</text>
</comment>